<sequence length="448" mass="49147">MHSTKLLLFAAFLEIICGTGAILQFSNSTDNFNSDRGRRLSFLRPSIFNVVRFSNDECYDGGNQSGTCYTPIECKTFGGSGTAMCANGYGTCCISSLFSKSCHNTTSQKVVYFKNPSYPASDNQQNYCDLSIDVKDADICQLRLDFLDFQLDPPTKGRCLGDRLSVTASKLATNSIPTLCGLNRHSHIYVSVPQDANSKAGRSASILFVTNNNGAYRWHLRITQIECTKMSDLNRVQKSFFGFIPEAALKVSLPAPQGCLQYYSTASGVIESFNFGHYLANMDYAICIERLPDTCKVVFSSSIADWAIDKNDAYKDTAGVGDIQCSNDYLLIPGGSRDGEGPTFDRFCGGKLSYSKSSQEPAPVVSKANGPIVLRFHTDNQLLTQNNLGFRVQFTQETTNCQSVSSNIVSNSLSVASLSAPVLSGYTNFQNTNENLVLRSNTKYLRLK</sequence>
<reference evidence="5 6" key="1">
    <citation type="journal article" date="2018" name="Gigascience">
        <title>Genomes of trombidid mites reveal novel predicted allergens and laterally-transferred genes associated with secondary metabolism.</title>
        <authorList>
            <person name="Dong X."/>
            <person name="Chaisiri K."/>
            <person name="Xia D."/>
            <person name="Armstrong S.D."/>
            <person name="Fang Y."/>
            <person name="Donnelly M.J."/>
            <person name="Kadowaki T."/>
            <person name="McGarry J.W."/>
            <person name="Darby A.C."/>
            <person name="Makepeace B.L."/>
        </authorList>
    </citation>
    <scope>NUCLEOTIDE SEQUENCE [LARGE SCALE GENOMIC DNA]</scope>
    <source>
        <strain evidence="5">UoL-UT</strain>
    </source>
</reference>
<accession>A0A443S3K9</accession>
<dbReference type="PANTHER" id="PTHR33236">
    <property type="entry name" value="INTRAFLAGELLAR TRANSPORT PROTEIN 122 FAMILY PROTEIN-RELATED"/>
    <property type="match status" value="1"/>
</dbReference>
<dbReference type="InterPro" id="IPR058698">
    <property type="entry name" value="CUB_metazoa"/>
</dbReference>
<dbReference type="PROSITE" id="PS01180">
    <property type="entry name" value="CUB"/>
    <property type="match status" value="2"/>
</dbReference>
<dbReference type="AlphaFoldDB" id="A0A443S3K9"/>
<dbReference type="OrthoDB" id="2105077at2759"/>
<evidence type="ECO:0000256" key="2">
    <source>
        <dbReference type="PROSITE-ProRule" id="PRU00059"/>
    </source>
</evidence>
<evidence type="ECO:0000259" key="4">
    <source>
        <dbReference type="PROSITE" id="PS01180"/>
    </source>
</evidence>
<dbReference type="InterPro" id="IPR035914">
    <property type="entry name" value="Sperma_CUB_dom_sf"/>
</dbReference>
<protein>
    <recommendedName>
        <fullName evidence="4">CUB domain-containing protein</fullName>
    </recommendedName>
</protein>
<comment type="caution">
    <text evidence="5">The sequence shown here is derived from an EMBL/GenBank/DDBJ whole genome shotgun (WGS) entry which is preliminary data.</text>
</comment>
<feature type="chain" id="PRO_5019544988" description="CUB domain-containing protein" evidence="3">
    <location>
        <begin position="22"/>
        <end position="448"/>
    </location>
</feature>
<feature type="signal peptide" evidence="3">
    <location>
        <begin position="1"/>
        <end position="21"/>
    </location>
</feature>
<evidence type="ECO:0000256" key="1">
    <source>
        <dbReference type="ARBA" id="ARBA00023157"/>
    </source>
</evidence>
<gene>
    <name evidence="5" type="ORF">B4U80_10883</name>
</gene>
<keyword evidence="6" id="KW-1185">Reference proteome</keyword>
<dbReference type="Proteomes" id="UP000288716">
    <property type="component" value="Unassembled WGS sequence"/>
</dbReference>
<feature type="domain" description="CUB" evidence="4">
    <location>
        <begin position="102"/>
        <end position="213"/>
    </location>
</feature>
<dbReference type="Pfam" id="PF26080">
    <property type="entry name" value="CUB_animal"/>
    <property type="match status" value="1"/>
</dbReference>
<dbReference type="VEuPathDB" id="VectorBase:LDEU009912"/>
<evidence type="ECO:0000256" key="3">
    <source>
        <dbReference type="SAM" id="SignalP"/>
    </source>
</evidence>
<dbReference type="InterPro" id="IPR000859">
    <property type="entry name" value="CUB_dom"/>
</dbReference>
<keyword evidence="1" id="KW-1015">Disulfide bond</keyword>
<name>A0A443S3K9_9ACAR</name>
<dbReference type="STRING" id="299467.A0A443S3K9"/>
<organism evidence="5 6">
    <name type="scientific">Leptotrombidium deliense</name>
    <dbReference type="NCBI Taxonomy" id="299467"/>
    <lineage>
        <taxon>Eukaryota</taxon>
        <taxon>Metazoa</taxon>
        <taxon>Ecdysozoa</taxon>
        <taxon>Arthropoda</taxon>
        <taxon>Chelicerata</taxon>
        <taxon>Arachnida</taxon>
        <taxon>Acari</taxon>
        <taxon>Acariformes</taxon>
        <taxon>Trombidiformes</taxon>
        <taxon>Prostigmata</taxon>
        <taxon>Anystina</taxon>
        <taxon>Parasitengona</taxon>
        <taxon>Trombiculoidea</taxon>
        <taxon>Trombiculidae</taxon>
        <taxon>Leptotrombidium</taxon>
    </lineage>
</organism>
<evidence type="ECO:0000313" key="6">
    <source>
        <dbReference type="Proteomes" id="UP000288716"/>
    </source>
</evidence>
<dbReference type="EMBL" id="NCKV01009745">
    <property type="protein sequence ID" value="RWS22128.1"/>
    <property type="molecule type" value="Genomic_DNA"/>
</dbReference>
<evidence type="ECO:0000313" key="5">
    <source>
        <dbReference type="EMBL" id="RWS22128.1"/>
    </source>
</evidence>
<keyword evidence="3" id="KW-0732">Signal</keyword>
<dbReference type="Pfam" id="PF00431">
    <property type="entry name" value="CUB"/>
    <property type="match status" value="1"/>
</dbReference>
<dbReference type="SUPFAM" id="SSF49854">
    <property type="entry name" value="Spermadhesin, CUB domain"/>
    <property type="match status" value="2"/>
</dbReference>
<feature type="domain" description="CUB" evidence="4">
    <location>
        <begin position="259"/>
        <end position="397"/>
    </location>
</feature>
<dbReference type="PANTHER" id="PTHR33236:SF11">
    <property type="entry name" value="CUB DOMAIN-CONTAINING PROTEIN"/>
    <property type="match status" value="1"/>
</dbReference>
<dbReference type="Gene3D" id="2.60.120.290">
    <property type="entry name" value="Spermadhesin, CUB domain"/>
    <property type="match status" value="2"/>
</dbReference>
<comment type="caution">
    <text evidence="2">Lacks conserved residue(s) required for the propagation of feature annotation.</text>
</comment>
<proteinExistence type="predicted"/>